<dbReference type="Proteomes" id="UP000006514">
    <property type="component" value="Unassembled WGS sequence"/>
</dbReference>
<keyword evidence="2" id="KW-1185">Reference proteome</keyword>
<evidence type="ECO:0000313" key="1">
    <source>
        <dbReference type="EMBL" id="EJD32421.1"/>
    </source>
</evidence>
<name>J0L7Y7_AURST</name>
<dbReference type="KEGG" id="adl:AURDEDRAFT_178510"/>
<dbReference type="EMBL" id="JH688992">
    <property type="protein sequence ID" value="EJD32421.1"/>
    <property type="molecule type" value="Genomic_DNA"/>
</dbReference>
<accession>J0L7Y7</accession>
<organism evidence="1 2">
    <name type="scientific">Auricularia subglabra (strain TFB-10046 / SS5)</name>
    <name type="common">White-rot fungus</name>
    <name type="synonym">Auricularia delicata (strain TFB10046)</name>
    <dbReference type="NCBI Taxonomy" id="717982"/>
    <lineage>
        <taxon>Eukaryota</taxon>
        <taxon>Fungi</taxon>
        <taxon>Dikarya</taxon>
        <taxon>Basidiomycota</taxon>
        <taxon>Agaricomycotina</taxon>
        <taxon>Agaricomycetes</taxon>
        <taxon>Auriculariales</taxon>
        <taxon>Auriculariaceae</taxon>
        <taxon>Auricularia</taxon>
    </lineage>
</organism>
<sequence length="283" mass="31434">MTVARLPLELCVDIVGHWAANGARPNEIVSMMAHSRALFSSLQIALHRRVRLRTPDQLASFSASAERGAGAGRALVVGLLIVKEPEGAETLRAENDLWLRRILASLGSLGGLHVSAAYATTAARHAKTTMLHVEVTEVRDITLFRTHPNPHIVHFVLDTFPGYPVNLETMQHNFPELSAVTLVVPFLRDDVLSDCLNDRLGRFLDASCDHLPRLASVEIRVVCPFDLDLRTLEDAGMDNIHAVVQSFAPPRVLSVSVVPVKRFRDEWIDVYSTFKRKRTPTRA</sequence>
<dbReference type="AlphaFoldDB" id="J0L7Y7"/>
<evidence type="ECO:0000313" key="2">
    <source>
        <dbReference type="Proteomes" id="UP000006514"/>
    </source>
</evidence>
<reference evidence="2" key="1">
    <citation type="journal article" date="2012" name="Science">
        <title>The Paleozoic origin of enzymatic lignin decomposition reconstructed from 31 fungal genomes.</title>
        <authorList>
            <person name="Floudas D."/>
            <person name="Binder M."/>
            <person name="Riley R."/>
            <person name="Barry K."/>
            <person name="Blanchette R.A."/>
            <person name="Henrissat B."/>
            <person name="Martinez A.T."/>
            <person name="Otillar R."/>
            <person name="Spatafora J.W."/>
            <person name="Yadav J.S."/>
            <person name="Aerts A."/>
            <person name="Benoit I."/>
            <person name="Boyd A."/>
            <person name="Carlson A."/>
            <person name="Copeland A."/>
            <person name="Coutinho P.M."/>
            <person name="de Vries R.P."/>
            <person name="Ferreira P."/>
            <person name="Findley K."/>
            <person name="Foster B."/>
            <person name="Gaskell J."/>
            <person name="Glotzer D."/>
            <person name="Gorecki P."/>
            <person name="Heitman J."/>
            <person name="Hesse C."/>
            <person name="Hori C."/>
            <person name="Igarashi K."/>
            <person name="Jurgens J.A."/>
            <person name="Kallen N."/>
            <person name="Kersten P."/>
            <person name="Kohler A."/>
            <person name="Kuees U."/>
            <person name="Kumar T.K.A."/>
            <person name="Kuo A."/>
            <person name="LaButti K."/>
            <person name="Larrondo L.F."/>
            <person name="Lindquist E."/>
            <person name="Ling A."/>
            <person name="Lombard V."/>
            <person name="Lucas S."/>
            <person name="Lundell T."/>
            <person name="Martin R."/>
            <person name="McLaughlin D.J."/>
            <person name="Morgenstern I."/>
            <person name="Morin E."/>
            <person name="Murat C."/>
            <person name="Nagy L.G."/>
            <person name="Nolan M."/>
            <person name="Ohm R.A."/>
            <person name="Patyshakuliyeva A."/>
            <person name="Rokas A."/>
            <person name="Ruiz-Duenas F.J."/>
            <person name="Sabat G."/>
            <person name="Salamov A."/>
            <person name="Samejima M."/>
            <person name="Schmutz J."/>
            <person name="Slot J.C."/>
            <person name="St John F."/>
            <person name="Stenlid J."/>
            <person name="Sun H."/>
            <person name="Sun S."/>
            <person name="Syed K."/>
            <person name="Tsang A."/>
            <person name="Wiebenga A."/>
            <person name="Young D."/>
            <person name="Pisabarro A."/>
            <person name="Eastwood D.C."/>
            <person name="Martin F."/>
            <person name="Cullen D."/>
            <person name="Grigoriev I.V."/>
            <person name="Hibbett D.S."/>
        </authorList>
    </citation>
    <scope>NUCLEOTIDE SEQUENCE [LARGE SCALE GENOMIC DNA]</scope>
    <source>
        <strain evidence="2">TFB10046</strain>
    </source>
</reference>
<dbReference type="InParanoid" id="J0L7Y7"/>
<proteinExistence type="predicted"/>
<gene>
    <name evidence="1" type="ORF">AURDEDRAFT_178510</name>
</gene>
<evidence type="ECO:0008006" key="3">
    <source>
        <dbReference type="Google" id="ProtNLM"/>
    </source>
</evidence>
<protein>
    <recommendedName>
        <fullName evidence="3">F-box domain-containing protein</fullName>
    </recommendedName>
</protein>